<comment type="caution">
    <text evidence="5">The sequence shown here is derived from an EMBL/GenBank/DDBJ whole genome shotgun (WGS) entry which is preliminary data.</text>
</comment>
<evidence type="ECO:0000256" key="3">
    <source>
        <dbReference type="ARBA" id="ARBA00023172"/>
    </source>
</evidence>
<dbReference type="GO" id="GO:0003677">
    <property type="term" value="F:DNA binding"/>
    <property type="evidence" value="ECO:0007669"/>
    <property type="project" value="UniProtKB-KW"/>
</dbReference>
<name>X1RPA0_9ZZZZ</name>
<dbReference type="PANTHER" id="PTHR30461">
    <property type="entry name" value="DNA-INVERTASE FROM LAMBDOID PROPHAGE"/>
    <property type="match status" value="1"/>
</dbReference>
<dbReference type="InterPro" id="IPR006118">
    <property type="entry name" value="Recombinase_CS"/>
</dbReference>
<reference evidence="5" key="1">
    <citation type="journal article" date="2014" name="Front. Microbiol.">
        <title>High frequency of phylogenetically diverse reductive dehalogenase-homologous genes in deep subseafloor sedimentary metagenomes.</title>
        <authorList>
            <person name="Kawai M."/>
            <person name="Futagami T."/>
            <person name="Toyoda A."/>
            <person name="Takaki Y."/>
            <person name="Nishi S."/>
            <person name="Hori S."/>
            <person name="Arai W."/>
            <person name="Tsubouchi T."/>
            <person name="Morono Y."/>
            <person name="Uchiyama I."/>
            <person name="Ito T."/>
            <person name="Fujiyama A."/>
            <person name="Inagaki F."/>
            <person name="Takami H."/>
        </authorList>
    </citation>
    <scope>NUCLEOTIDE SEQUENCE</scope>
    <source>
        <strain evidence="5">Expedition CK06-06</strain>
    </source>
</reference>
<evidence type="ECO:0000259" key="4">
    <source>
        <dbReference type="PROSITE" id="PS51736"/>
    </source>
</evidence>
<keyword evidence="3" id="KW-0233">DNA recombination</keyword>
<protein>
    <recommendedName>
        <fullName evidence="4">Resolvase/invertase-type recombinase catalytic domain-containing protein</fullName>
    </recommendedName>
</protein>
<gene>
    <name evidence="5" type="ORF">S12H4_11224</name>
</gene>
<dbReference type="EMBL" id="BARW01004990">
    <property type="protein sequence ID" value="GAI68821.1"/>
    <property type="molecule type" value="Genomic_DNA"/>
</dbReference>
<keyword evidence="1" id="KW-0229">DNA integration</keyword>
<dbReference type="PANTHER" id="PTHR30461:SF2">
    <property type="entry name" value="SERINE RECOMBINASE PINE-RELATED"/>
    <property type="match status" value="1"/>
</dbReference>
<dbReference type="GO" id="GO:0000150">
    <property type="term" value="F:DNA strand exchange activity"/>
    <property type="evidence" value="ECO:0007669"/>
    <property type="project" value="InterPro"/>
</dbReference>
<dbReference type="Pfam" id="PF00239">
    <property type="entry name" value="Resolvase"/>
    <property type="match status" value="1"/>
</dbReference>
<dbReference type="SMART" id="SM00857">
    <property type="entry name" value="Resolvase"/>
    <property type="match status" value="1"/>
</dbReference>
<keyword evidence="2" id="KW-0238">DNA-binding</keyword>
<feature type="domain" description="Resolvase/invertase-type recombinase catalytic" evidence="4">
    <location>
        <begin position="25"/>
        <end position="106"/>
    </location>
</feature>
<proteinExistence type="predicted"/>
<evidence type="ECO:0000256" key="2">
    <source>
        <dbReference type="ARBA" id="ARBA00023125"/>
    </source>
</evidence>
<evidence type="ECO:0000256" key="1">
    <source>
        <dbReference type="ARBA" id="ARBA00022908"/>
    </source>
</evidence>
<dbReference type="Gene3D" id="3.40.50.1390">
    <property type="entry name" value="Resolvase, N-terminal catalytic domain"/>
    <property type="match status" value="1"/>
</dbReference>
<dbReference type="PROSITE" id="PS00397">
    <property type="entry name" value="RECOMBINASES_1"/>
    <property type="match status" value="1"/>
</dbReference>
<accession>X1RPA0</accession>
<dbReference type="PROSITE" id="PS51736">
    <property type="entry name" value="RECOMBINASES_3"/>
    <property type="match status" value="1"/>
</dbReference>
<dbReference type="SUPFAM" id="SSF53041">
    <property type="entry name" value="Resolvase-like"/>
    <property type="match status" value="1"/>
</dbReference>
<organism evidence="5">
    <name type="scientific">marine sediment metagenome</name>
    <dbReference type="NCBI Taxonomy" id="412755"/>
    <lineage>
        <taxon>unclassified sequences</taxon>
        <taxon>metagenomes</taxon>
        <taxon>ecological metagenomes</taxon>
    </lineage>
</organism>
<dbReference type="CDD" id="cd00338">
    <property type="entry name" value="Ser_Recombinase"/>
    <property type="match status" value="1"/>
</dbReference>
<dbReference type="AlphaFoldDB" id="X1RPA0"/>
<dbReference type="InterPro" id="IPR006119">
    <property type="entry name" value="Resolv_N"/>
</dbReference>
<dbReference type="InterPro" id="IPR036162">
    <property type="entry name" value="Resolvase-like_N_sf"/>
</dbReference>
<evidence type="ECO:0000313" key="5">
    <source>
        <dbReference type="EMBL" id="GAI68821.1"/>
    </source>
</evidence>
<dbReference type="GO" id="GO:0015074">
    <property type="term" value="P:DNA integration"/>
    <property type="evidence" value="ECO:0007669"/>
    <property type="project" value="UniProtKB-KW"/>
</dbReference>
<dbReference type="InterPro" id="IPR050639">
    <property type="entry name" value="SSR_resolvase"/>
</dbReference>
<sequence length="106" mass="12278">MSINLTRSPFVFVEPDQVKKKGLKKLIGYCRVSTDRQKEEGTIEIQEKALEKYANKNNYELIKIFKDEGVSGSLENRPGLASLFTYLENHYNIEGILIFKLDRHNL</sequence>